<comment type="caution">
    <text evidence="6">The sequence shown here is derived from an EMBL/GenBank/DDBJ whole genome shotgun (WGS) entry which is preliminary data.</text>
</comment>
<dbReference type="EMBL" id="JAENJH010000006">
    <property type="protein sequence ID" value="MBK1787324.1"/>
    <property type="molecule type" value="Genomic_DNA"/>
</dbReference>
<dbReference type="PROSITE" id="PS00687">
    <property type="entry name" value="ALDEHYDE_DEHYDR_GLU"/>
    <property type="match status" value="1"/>
</dbReference>
<dbReference type="InterPro" id="IPR015590">
    <property type="entry name" value="Aldehyde_DH_dom"/>
</dbReference>
<feature type="domain" description="Aldehyde dehydrogenase" evidence="5">
    <location>
        <begin position="20"/>
        <end position="478"/>
    </location>
</feature>
<dbReference type="InterPro" id="IPR029510">
    <property type="entry name" value="Ald_DH_CS_GLU"/>
</dbReference>
<dbReference type="PANTHER" id="PTHR42804">
    <property type="entry name" value="ALDEHYDE DEHYDROGENASE"/>
    <property type="match status" value="1"/>
</dbReference>
<dbReference type="CDD" id="cd07139">
    <property type="entry name" value="ALDH_AldA-Rv0768"/>
    <property type="match status" value="1"/>
</dbReference>
<evidence type="ECO:0000259" key="5">
    <source>
        <dbReference type="Pfam" id="PF00171"/>
    </source>
</evidence>
<dbReference type="Proteomes" id="UP000635245">
    <property type="component" value="Unassembled WGS sequence"/>
</dbReference>
<reference evidence="6" key="1">
    <citation type="submission" date="2020-12" db="EMBL/GenBank/DDBJ databases">
        <title>Prauserella sp. ASG 168, a novel actinomycete isolated from cave rock.</title>
        <authorList>
            <person name="Suriyachadkun C."/>
        </authorList>
    </citation>
    <scope>NUCLEOTIDE SEQUENCE</scope>
    <source>
        <strain evidence="6">ASG 168</strain>
    </source>
</reference>
<dbReference type="Pfam" id="PF00171">
    <property type="entry name" value="Aldedh"/>
    <property type="match status" value="1"/>
</dbReference>
<evidence type="ECO:0000313" key="6">
    <source>
        <dbReference type="EMBL" id="MBK1787324.1"/>
    </source>
</evidence>
<evidence type="ECO:0000256" key="2">
    <source>
        <dbReference type="ARBA" id="ARBA00023002"/>
    </source>
</evidence>
<evidence type="ECO:0000256" key="1">
    <source>
        <dbReference type="ARBA" id="ARBA00009986"/>
    </source>
</evidence>
<dbReference type="InterPro" id="IPR016162">
    <property type="entry name" value="Ald_DH_N"/>
</dbReference>
<protein>
    <submittedName>
        <fullName evidence="6">Aldehyde dehydrogenase</fullName>
    </submittedName>
</protein>
<gene>
    <name evidence="6" type="ORF">JHE00_23625</name>
</gene>
<dbReference type="Gene3D" id="3.40.605.10">
    <property type="entry name" value="Aldehyde Dehydrogenase, Chain A, domain 1"/>
    <property type="match status" value="1"/>
</dbReference>
<dbReference type="SUPFAM" id="SSF53720">
    <property type="entry name" value="ALDH-like"/>
    <property type="match status" value="1"/>
</dbReference>
<dbReference type="FunFam" id="3.40.605.10:FF:000007">
    <property type="entry name" value="NAD/NADP-dependent betaine aldehyde dehydrogenase"/>
    <property type="match status" value="1"/>
</dbReference>
<sequence length="484" mass="50634">MALPTTEIRTREQVFVGGVWRDSAGGTPVEVRDPATLRPVGTAVLASAEDVDVAVDSAVATFESGTWRGRPAAERAAVLRRAADHLEGLGDLAVDLLTHELGCVRGFAAAAHVPNPIRHLRYYADLIEAGPAEQIREDGTWRSLVVREPVGVVGAITPWNGPLSSPVLKVAPALAAGCSVVLKPPPETPLTALLLADAMQVAGLPEGALSVLPATREVGEHLVRHPGVDKIAFTGSTAAGKRILGLCADRVARVTLELGGKSAAVVLDDADPDTVLDALLPMAMTVNGQLCIAQSRLLVPRHREAEFTDALWARLQALPVGDPFDPATRIGPLVSAAQRDRVRDYLDLAREEGARVLGGDVPDLPGWFVSPALLAGASNSMRAVREEIFGPVMALVAYDDVDSAVALANDSPYGLSGSVWSADSDRALAVASRIRTGMVSVNGAPQAFGTPFGGMKQSGLGREMGPEGLAAYQELKSIALGRAS</sequence>
<dbReference type="RefSeq" id="WP_200321816.1">
    <property type="nucleotide sequence ID" value="NZ_JAENJH010000006.1"/>
</dbReference>
<feature type="active site" evidence="3">
    <location>
        <position position="257"/>
    </location>
</feature>
<comment type="similarity">
    <text evidence="1 4">Belongs to the aldehyde dehydrogenase family.</text>
</comment>
<dbReference type="PANTHER" id="PTHR42804:SF1">
    <property type="entry name" value="ALDEHYDE DEHYDROGENASE-RELATED"/>
    <property type="match status" value="1"/>
</dbReference>
<dbReference type="AlphaFoldDB" id="A0A934QXH8"/>
<name>A0A934QXH8_9PSEU</name>
<dbReference type="InterPro" id="IPR016161">
    <property type="entry name" value="Ald_DH/histidinol_DH"/>
</dbReference>
<dbReference type="GO" id="GO:0016620">
    <property type="term" value="F:oxidoreductase activity, acting on the aldehyde or oxo group of donors, NAD or NADP as acceptor"/>
    <property type="evidence" value="ECO:0007669"/>
    <property type="project" value="InterPro"/>
</dbReference>
<keyword evidence="2 4" id="KW-0560">Oxidoreductase</keyword>
<proteinExistence type="inferred from homology"/>
<dbReference type="InterPro" id="IPR016163">
    <property type="entry name" value="Ald_DH_C"/>
</dbReference>
<evidence type="ECO:0000256" key="4">
    <source>
        <dbReference type="RuleBase" id="RU003345"/>
    </source>
</evidence>
<dbReference type="Gene3D" id="3.40.309.10">
    <property type="entry name" value="Aldehyde Dehydrogenase, Chain A, domain 2"/>
    <property type="match status" value="1"/>
</dbReference>
<keyword evidence="7" id="KW-1185">Reference proteome</keyword>
<evidence type="ECO:0000256" key="3">
    <source>
        <dbReference type="PROSITE-ProRule" id="PRU10007"/>
    </source>
</evidence>
<evidence type="ECO:0000313" key="7">
    <source>
        <dbReference type="Proteomes" id="UP000635245"/>
    </source>
</evidence>
<accession>A0A934QXH8</accession>
<organism evidence="6 7">
    <name type="scientific">Prauserella cavernicola</name>
    <dbReference type="NCBI Taxonomy" id="2800127"/>
    <lineage>
        <taxon>Bacteria</taxon>
        <taxon>Bacillati</taxon>
        <taxon>Actinomycetota</taxon>
        <taxon>Actinomycetes</taxon>
        <taxon>Pseudonocardiales</taxon>
        <taxon>Pseudonocardiaceae</taxon>
        <taxon>Prauserella</taxon>
    </lineage>
</organism>